<dbReference type="InterPro" id="IPR016181">
    <property type="entry name" value="Acyl_CoA_acyltransferase"/>
</dbReference>
<evidence type="ECO:0000313" key="2">
    <source>
        <dbReference type="EMBL" id="MFC7371852.1"/>
    </source>
</evidence>
<keyword evidence="2" id="KW-0012">Acyltransferase</keyword>
<keyword evidence="2" id="KW-0808">Transferase</keyword>
<dbReference type="EMBL" id="JBHTCP010000015">
    <property type="protein sequence ID" value="MFC7371852.1"/>
    <property type="molecule type" value="Genomic_DNA"/>
</dbReference>
<feature type="domain" description="N-acetyltransferase" evidence="1">
    <location>
        <begin position="9"/>
        <end position="142"/>
    </location>
</feature>
<dbReference type="Pfam" id="PF13302">
    <property type="entry name" value="Acetyltransf_3"/>
    <property type="match status" value="1"/>
</dbReference>
<organism evidence="2 3">
    <name type="scientific">Fictibacillus iocasae</name>
    <dbReference type="NCBI Taxonomy" id="2715437"/>
    <lineage>
        <taxon>Bacteria</taxon>
        <taxon>Bacillati</taxon>
        <taxon>Bacillota</taxon>
        <taxon>Bacilli</taxon>
        <taxon>Bacillales</taxon>
        <taxon>Fictibacillaceae</taxon>
        <taxon>Fictibacillus</taxon>
    </lineage>
</organism>
<dbReference type="SUPFAM" id="SSF55729">
    <property type="entry name" value="Acyl-CoA N-acyltransferases (Nat)"/>
    <property type="match status" value="1"/>
</dbReference>
<dbReference type="InterPro" id="IPR000182">
    <property type="entry name" value="GNAT_dom"/>
</dbReference>
<dbReference type="InterPro" id="IPR051531">
    <property type="entry name" value="N-acetyltransferase"/>
</dbReference>
<name>A0ABW2NMJ9_9BACL</name>
<dbReference type="Gene3D" id="3.40.630.30">
    <property type="match status" value="1"/>
</dbReference>
<dbReference type="EC" id="2.3.-.-" evidence="2"/>
<gene>
    <name evidence="2" type="ORF">ACFQPF_09195</name>
</gene>
<accession>A0ABW2NMJ9</accession>
<dbReference type="PANTHER" id="PTHR43792:SF1">
    <property type="entry name" value="N-ACETYLTRANSFERASE DOMAIN-CONTAINING PROTEIN"/>
    <property type="match status" value="1"/>
</dbReference>
<reference evidence="3" key="1">
    <citation type="journal article" date="2019" name="Int. J. Syst. Evol. Microbiol.">
        <title>The Global Catalogue of Microorganisms (GCM) 10K type strain sequencing project: providing services to taxonomists for standard genome sequencing and annotation.</title>
        <authorList>
            <consortium name="The Broad Institute Genomics Platform"/>
            <consortium name="The Broad Institute Genome Sequencing Center for Infectious Disease"/>
            <person name="Wu L."/>
            <person name="Ma J."/>
        </authorList>
    </citation>
    <scope>NUCLEOTIDE SEQUENCE [LARGE SCALE GENOMIC DNA]</scope>
    <source>
        <strain evidence="3">NBRC 106396</strain>
    </source>
</reference>
<proteinExistence type="predicted"/>
<comment type="caution">
    <text evidence="2">The sequence shown here is derived from an EMBL/GenBank/DDBJ whole genome shotgun (WGS) entry which is preliminary data.</text>
</comment>
<evidence type="ECO:0000313" key="3">
    <source>
        <dbReference type="Proteomes" id="UP001596549"/>
    </source>
</evidence>
<dbReference type="GO" id="GO:0016746">
    <property type="term" value="F:acyltransferase activity"/>
    <property type="evidence" value="ECO:0007669"/>
    <property type="project" value="UniProtKB-KW"/>
</dbReference>
<protein>
    <submittedName>
        <fullName evidence="2">GNAT family N-acetyltransferase</fullName>
        <ecNumber evidence="2">2.3.-.-</ecNumber>
    </submittedName>
</protein>
<evidence type="ECO:0000259" key="1">
    <source>
        <dbReference type="Pfam" id="PF13302"/>
    </source>
</evidence>
<dbReference type="RefSeq" id="WP_379748852.1">
    <property type="nucleotide sequence ID" value="NZ_JBHTCP010000015.1"/>
</dbReference>
<dbReference type="PANTHER" id="PTHR43792">
    <property type="entry name" value="GNAT FAMILY, PUTATIVE (AFU_ORTHOLOGUE AFUA_3G00765)-RELATED-RELATED"/>
    <property type="match status" value="1"/>
</dbReference>
<keyword evidence="3" id="KW-1185">Reference proteome</keyword>
<dbReference type="Proteomes" id="UP001596549">
    <property type="component" value="Unassembled WGS sequence"/>
</dbReference>
<sequence>MNEKWKKVKLVPHDLHYAQRIYELASQPPVRDALGLRDSSVEDTLSFLEFIMEEEQAGRVVSRVILNENDELVGLTELKKIDLDLKRCHIGSWIGHEYWGLGYNQASKLAILSIAFEELGMKHVFAGARAVNIRSQKAQEKLPYFSLNVEDQFPEELAWLEEREKQSCVLHAVFRDDFLAFKKELVRL</sequence>